<dbReference type="PANTHER" id="PTHR40590">
    <property type="entry name" value="CYTOPLASMIC PROTEIN-RELATED"/>
    <property type="match status" value="1"/>
</dbReference>
<evidence type="ECO:0000313" key="2">
    <source>
        <dbReference type="EMBL" id="SFT42456.1"/>
    </source>
</evidence>
<keyword evidence="1" id="KW-0732">Signal</keyword>
<gene>
    <name evidence="2" type="ORF">SAMN05216474_0489</name>
</gene>
<evidence type="ECO:0000256" key="1">
    <source>
        <dbReference type="SAM" id="SignalP"/>
    </source>
</evidence>
<dbReference type="CDD" id="cd14789">
    <property type="entry name" value="Tiki"/>
    <property type="match status" value="1"/>
</dbReference>
<name>A0A1I6XW85_9FLAO</name>
<feature type="chain" id="PRO_5014783335" description="TraB family protein" evidence="1">
    <location>
        <begin position="20"/>
        <end position="297"/>
    </location>
</feature>
<evidence type="ECO:0008006" key="4">
    <source>
        <dbReference type="Google" id="ProtNLM"/>
    </source>
</evidence>
<keyword evidence="3" id="KW-1185">Reference proteome</keyword>
<dbReference type="InterPro" id="IPR002816">
    <property type="entry name" value="TraB/PrgY/GumN_fam"/>
</dbReference>
<evidence type="ECO:0000313" key="3">
    <source>
        <dbReference type="Proteomes" id="UP000236454"/>
    </source>
</evidence>
<accession>A0A1I6XW85</accession>
<dbReference type="RefSeq" id="WP_090245942.1">
    <property type="nucleotide sequence ID" value="NZ_FPAS01000001.1"/>
</dbReference>
<protein>
    <recommendedName>
        <fullName evidence="4">TraB family protein</fullName>
    </recommendedName>
</protein>
<dbReference type="Proteomes" id="UP000236454">
    <property type="component" value="Unassembled WGS sequence"/>
</dbReference>
<dbReference type="AlphaFoldDB" id="A0A1I6XW85"/>
<sequence>MHKIKILSLALISTLILTACFHKKQVTPLAPAEKSTLLWRVEMDGQTKAYLFGTMHIIAEKYYYFPENLKQLVLDADKVVLEIGEKPGLLEVMRLMQSSDGNIFDKMTSEQKDSVYTFIDKEMGKNPEKIAPRLGRMKPMLLQQFLASAAFPNNFESYEEDIYKLQSKAKAPYIGLETMEEQIALLDQAGTKENIESIMATIRDIEGARQEMMELSRLHREGDVEALYDMINGHPEMDGLNIDDLLFKRNANWIPKLIEIMDKENAFIAVGAGHLGGEKGLINLLEKAGYTLSPMNY</sequence>
<organism evidence="2 3">
    <name type="scientific">Lishizhenia tianjinensis</name>
    <dbReference type="NCBI Taxonomy" id="477690"/>
    <lineage>
        <taxon>Bacteria</taxon>
        <taxon>Pseudomonadati</taxon>
        <taxon>Bacteroidota</taxon>
        <taxon>Flavobacteriia</taxon>
        <taxon>Flavobacteriales</taxon>
        <taxon>Crocinitomicaceae</taxon>
        <taxon>Lishizhenia</taxon>
    </lineage>
</organism>
<reference evidence="2 3" key="1">
    <citation type="submission" date="2016-10" db="EMBL/GenBank/DDBJ databases">
        <authorList>
            <person name="de Groot N.N."/>
        </authorList>
    </citation>
    <scope>NUCLEOTIDE SEQUENCE [LARGE SCALE GENOMIC DNA]</scope>
    <source>
        <strain evidence="2 3">CGMCC 1.7005</strain>
    </source>
</reference>
<dbReference type="EMBL" id="FPAS01000001">
    <property type="protein sequence ID" value="SFT42456.1"/>
    <property type="molecule type" value="Genomic_DNA"/>
</dbReference>
<dbReference type="OrthoDB" id="9798714at2"/>
<dbReference type="STRING" id="477690.SAMN05216474_0489"/>
<dbReference type="PROSITE" id="PS51257">
    <property type="entry name" value="PROKAR_LIPOPROTEIN"/>
    <property type="match status" value="1"/>
</dbReference>
<feature type="signal peptide" evidence="1">
    <location>
        <begin position="1"/>
        <end position="19"/>
    </location>
</feature>
<proteinExistence type="predicted"/>
<dbReference type="Pfam" id="PF01963">
    <property type="entry name" value="TraB_PrgY_gumN"/>
    <property type="match status" value="1"/>
</dbReference>
<dbReference type="PANTHER" id="PTHR40590:SF1">
    <property type="entry name" value="CYTOPLASMIC PROTEIN"/>
    <property type="match status" value="1"/>
</dbReference>
<dbReference type="InterPro" id="IPR047111">
    <property type="entry name" value="YbaP-like"/>
</dbReference>